<evidence type="ECO:0000313" key="3">
    <source>
        <dbReference type="Proteomes" id="UP000626109"/>
    </source>
</evidence>
<protein>
    <submittedName>
        <fullName evidence="2">Uncharacterized protein</fullName>
    </submittedName>
</protein>
<reference evidence="2" key="1">
    <citation type="submission" date="2021-02" db="EMBL/GenBank/DDBJ databases">
        <authorList>
            <person name="Dougan E. K."/>
            <person name="Rhodes N."/>
            <person name="Thang M."/>
            <person name="Chan C."/>
        </authorList>
    </citation>
    <scope>NUCLEOTIDE SEQUENCE</scope>
</reference>
<gene>
    <name evidence="2" type="ORF">PGLA2088_LOCUS3879</name>
</gene>
<dbReference type="InterPro" id="IPR027417">
    <property type="entry name" value="P-loop_NTPase"/>
</dbReference>
<sequence length="100" mass="10292">MFGGLFIGPSKTQGPEKGKKDSKGKGKSGSSARTSPTMALEPQAVLIGDHKQLQPTLQSQVLELNKAFGISLFERLASNGLACGYAAAPTPNAFSAGTVV</sequence>
<dbReference type="EMBL" id="CAJNNW010003468">
    <property type="protein sequence ID" value="CAE8645411.1"/>
    <property type="molecule type" value="Genomic_DNA"/>
</dbReference>
<feature type="compositionally biased region" description="Basic and acidic residues" evidence="1">
    <location>
        <begin position="14"/>
        <end position="24"/>
    </location>
</feature>
<accession>A0A813I1C8</accession>
<evidence type="ECO:0000313" key="2">
    <source>
        <dbReference type="EMBL" id="CAE8645411.1"/>
    </source>
</evidence>
<proteinExistence type="predicted"/>
<evidence type="ECO:0000256" key="1">
    <source>
        <dbReference type="SAM" id="MobiDB-lite"/>
    </source>
</evidence>
<dbReference type="Proteomes" id="UP000626109">
    <property type="component" value="Unassembled WGS sequence"/>
</dbReference>
<organism evidence="2 3">
    <name type="scientific">Polarella glacialis</name>
    <name type="common">Dinoflagellate</name>
    <dbReference type="NCBI Taxonomy" id="89957"/>
    <lineage>
        <taxon>Eukaryota</taxon>
        <taxon>Sar</taxon>
        <taxon>Alveolata</taxon>
        <taxon>Dinophyceae</taxon>
        <taxon>Suessiales</taxon>
        <taxon>Suessiaceae</taxon>
        <taxon>Polarella</taxon>
    </lineage>
</organism>
<feature type="region of interest" description="Disordered" evidence="1">
    <location>
        <begin position="1"/>
        <end position="40"/>
    </location>
</feature>
<dbReference type="Gene3D" id="3.40.50.300">
    <property type="entry name" value="P-loop containing nucleotide triphosphate hydrolases"/>
    <property type="match status" value="1"/>
</dbReference>
<name>A0A813I1C8_POLGL</name>
<comment type="caution">
    <text evidence="2">The sequence shown here is derived from an EMBL/GenBank/DDBJ whole genome shotgun (WGS) entry which is preliminary data.</text>
</comment>
<dbReference type="AlphaFoldDB" id="A0A813I1C8"/>